<dbReference type="InterPro" id="IPR018496">
    <property type="entry name" value="PsdUridine_synth_RsuA/RluB_CS"/>
</dbReference>
<proteinExistence type="inferred from homology"/>
<dbReference type="InterPro" id="IPR020103">
    <property type="entry name" value="PsdUridine_synth_cat_dom_sf"/>
</dbReference>
<dbReference type="Proteomes" id="UP000196258">
    <property type="component" value="Unassembled WGS sequence"/>
</dbReference>
<dbReference type="InterPro" id="IPR002942">
    <property type="entry name" value="S4_RNA-bd"/>
</dbReference>
<dbReference type="SUPFAM" id="SSF55120">
    <property type="entry name" value="Pseudouridine synthase"/>
    <property type="match status" value="1"/>
</dbReference>
<keyword evidence="2 4" id="KW-0694">RNA-binding</keyword>
<reference evidence="8" key="1">
    <citation type="submission" date="2017-04" db="EMBL/GenBank/DDBJ databases">
        <title>Function of individual gut microbiota members based on whole genome sequencing of pure cultures obtained from chicken caecum.</title>
        <authorList>
            <person name="Medvecky M."/>
            <person name="Cejkova D."/>
            <person name="Polansky O."/>
            <person name="Karasova D."/>
            <person name="Kubasova T."/>
            <person name="Cizek A."/>
            <person name="Rychlik I."/>
        </authorList>
    </citation>
    <scope>NUCLEOTIDE SEQUENCE [LARGE SCALE GENOMIC DNA]</scope>
    <source>
        <strain evidence="8">An149</strain>
    </source>
</reference>
<gene>
    <name evidence="7" type="ORF">B5E91_04985</name>
</gene>
<dbReference type="SUPFAM" id="SSF55174">
    <property type="entry name" value="Alpha-L RNA-binding motif"/>
    <property type="match status" value="1"/>
</dbReference>
<dbReference type="NCBIfam" id="TIGR00093">
    <property type="entry name" value="pseudouridine synthase"/>
    <property type="match status" value="1"/>
</dbReference>
<dbReference type="Pfam" id="PF00849">
    <property type="entry name" value="PseudoU_synth_2"/>
    <property type="match status" value="1"/>
</dbReference>
<comment type="caution">
    <text evidence="7">The sequence shown here is derived from an EMBL/GenBank/DDBJ whole genome shotgun (WGS) entry which is preliminary data.</text>
</comment>
<dbReference type="Gene3D" id="3.30.70.1560">
    <property type="entry name" value="Alpha-L RNA-binding motif"/>
    <property type="match status" value="1"/>
</dbReference>
<evidence type="ECO:0000256" key="5">
    <source>
        <dbReference type="RuleBase" id="RU003887"/>
    </source>
</evidence>
<dbReference type="Pfam" id="PF01479">
    <property type="entry name" value="S4"/>
    <property type="match status" value="1"/>
</dbReference>
<evidence type="ECO:0000256" key="1">
    <source>
        <dbReference type="ARBA" id="ARBA00008348"/>
    </source>
</evidence>
<keyword evidence="3 5" id="KW-0413">Isomerase</keyword>
<dbReference type="InterPro" id="IPR050343">
    <property type="entry name" value="RsuA_PseudoU_synthase"/>
</dbReference>
<dbReference type="PANTHER" id="PTHR47683">
    <property type="entry name" value="PSEUDOURIDINE SYNTHASE FAMILY PROTEIN-RELATED"/>
    <property type="match status" value="1"/>
</dbReference>
<dbReference type="FunFam" id="3.10.290.10:FF:000003">
    <property type="entry name" value="Pseudouridine synthase"/>
    <property type="match status" value="1"/>
</dbReference>
<dbReference type="Gene3D" id="3.10.290.10">
    <property type="entry name" value="RNA-binding S4 domain"/>
    <property type="match status" value="1"/>
</dbReference>
<dbReference type="InterPro" id="IPR006145">
    <property type="entry name" value="PsdUridine_synth_RsuA/RluA"/>
</dbReference>
<dbReference type="RefSeq" id="WP_087255733.1">
    <property type="nucleotide sequence ID" value="NZ_CAMMFM010000026.1"/>
</dbReference>
<accession>A0A1Y4QNA8</accession>
<evidence type="ECO:0000256" key="3">
    <source>
        <dbReference type="ARBA" id="ARBA00023235"/>
    </source>
</evidence>
<dbReference type="InterPro" id="IPR036986">
    <property type="entry name" value="S4_RNA-bd_sf"/>
</dbReference>
<dbReference type="GO" id="GO:0003723">
    <property type="term" value="F:RNA binding"/>
    <property type="evidence" value="ECO:0007669"/>
    <property type="project" value="UniProtKB-KW"/>
</dbReference>
<name>A0A1Y4QNA8_9FIRM</name>
<dbReference type="InterPro" id="IPR020094">
    <property type="entry name" value="TruA/RsuA/RluB/E/F_N"/>
</dbReference>
<dbReference type="Gene3D" id="3.30.70.580">
    <property type="entry name" value="Pseudouridine synthase I, catalytic domain, N-terminal subdomain"/>
    <property type="match status" value="1"/>
</dbReference>
<dbReference type="SMART" id="SM00363">
    <property type="entry name" value="S4"/>
    <property type="match status" value="1"/>
</dbReference>
<evidence type="ECO:0000313" key="8">
    <source>
        <dbReference type="Proteomes" id="UP000196258"/>
    </source>
</evidence>
<evidence type="ECO:0000256" key="2">
    <source>
        <dbReference type="ARBA" id="ARBA00022884"/>
    </source>
</evidence>
<dbReference type="PROSITE" id="PS01149">
    <property type="entry name" value="PSI_RSU"/>
    <property type="match status" value="1"/>
</dbReference>
<dbReference type="EC" id="5.4.99.-" evidence="5"/>
<dbReference type="CDD" id="cd00165">
    <property type="entry name" value="S4"/>
    <property type="match status" value="1"/>
</dbReference>
<protein>
    <recommendedName>
        <fullName evidence="5">Pseudouridine synthase</fullName>
        <ecNumber evidence="5">5.4.99.-</ecNumber>
    </recommendedName>
</protein>
<evidence type="ECO:0000313" key="7">
    <source>
        <dbReference type="EMBL" id="OUQ05773.1"/>
    </source>
</evidence>
<dbReference type="PROSITE" id="PS50889">
    <property type="entry name" value="S4"/>
    <property type="match status" value="1"/>
</dbReference>
<dbReference type="CDD" id="cd02553">
    <property type="entry name" value="PseudoU_synth_RsuA"/>
    <property type="match status" value="1"/>
</dbReference>
<dbReference type="EMBL" id="NFLB01000004">
    <property type="protein sequence ID" value="OUQ05773.1"/>
    <property type="molecule type" value="Genomic_DNA"/>
</dbReference>
<dbReference type="GO" id="GO:0120159">
    <property type="term" value="F:rRNA pseudouridine synthase activity"/>
    <property type="evidence" value="ECO:0007669"/>
    <property type="project" value="UniProtKB-ARBA"/>
</dbReference>
<evidence type="ECO:0000259" key="6">
    <source>
        <dbReference type="SMART" id="SM00363"/>
    </source>
</evidence>
<feature type="domain" description="RNA-binding S4" evidence="6">
    <location>
        <begin position="3"/>
        <end position="61"/>
    </location>
</feature>
<evidence type="ECO:0000256" key="4">
    <source>
        <dbReference type="PROSITE-ProRule" id="PRU00182"/>
    </source>
</evidence>
<dbReference type="PANTHER" id="PTHR47683:SF4">
    <property type="entry name" value="PSEUDOURIDINE SYNTHASE"/>
    <property type="match status" value="1"/>
</dbReference>
<sequence>MMMRLDKLLANYGIGTRKEVKSYIRKGFVEVNGEIIKKDDYKVDYQKDEIIFDGELIEYRPYVYLMLNKPKGYVSATKDNVHPTVIDLIVGYENYDLFPVGRLDIDTEGLLLISNDGDFAHRLMSPNRNHAKVYVARIAGIMNEFDILAFKDGVILDNGYKCKPANLKVLEVFDDSCEVEIEIFEGKFHQVKKMVEACNKKVTYLKRISIKGLALDRSLQLGDFRELTKEEFIDLTKEL</sequence>
<dbReference type="AlphaFoldDB" id="A0A1Y4QNA8"/>
<dbReference type="InterPro" id="IPR042092">
    <property type="entry name" value="PsdUridine_s_RsuA/RluB/E/F_cat"/>
</dbReference>
<organism evidence="7 8">
    <name type="scientific">Thomasclavelia spiroformis</name>
    <dbReference type="NCBI Taxonomy" id="29348"/>
    <lineage>
        <taxon>Bacteria</taxon>
        <taxon>Bacillati</taxon>
        <taxon>Bacillota</taxon>
        <taxon>Erysipelotrichia</taxon>
        <taxon>Erysipelotrichales</taxon>
        <taxon>Coprobacillaceae</taxon>
        <taxon>Thomasclavelia</taxon>
    </lineage>
</organism>
<dbReference type="InterPro" id="IPR000748">
    <property type="entry name" value="PsdUridine_synth_RsuA/RluB/E/F"/>
</dbReference>
<dbReference type="GO" id="GO:0000455">
    <property type="term" value="P:enzyme-directed rRNA pseudouridine synthesis"/>
    <property type="evidence" value="ECO:0007669"/>
    <property type="project" value="UniProtKB-ARBA"/>
</dbReference>
<comment type="similarity">
    <text evidence="1 5">Belongs to the pseudouridine synthase RsuA family.</text>
</comment>